<sequence>MSILIYWFFHSLWSLFYPIFGGFITPTLLCQTVHCFISFLRFQTCLRFCHG</sequence>
<accession>A0A5D2LCC1</accession>
<name>A0A5D2LCC1_GOSTO</name>
<reference evidence="2 3" key="1">
    <citation type="submission" date="2019-07" db="EMBL/GenBank/DDBJ databases">
        <title>WGS assembly of Gossypium tomentosum.</title>
        <authorList>
            <person name="Chen Z.J."/>
            <person name="Sreedasyam A."/>
            <person name="Ando A."/>
            <person name="Song Q."/>
            <person name="De L."/>
            <person name="Hulse-Kemp A."/>
            <person name="Ding M."/>
            <person name="Ye W."/>
            <person name="Kirkbride R."/>
            <person name="Jenkins J."/>
            <person name="Plott C."/>
            <person name="Lovell J."/>
            <person name="Lin Y.-M."/>
            <person name="Vaughn R."/>
            <person name="Liu B."/>
            <person name="Li W."/>
            <person name="Simpson S."/>
            <person name="Scheffler B."/>
            <person name="Saski C."/>
            <person name="Grover C."/>
            <person name="Hu G."/>
            <person name="Conover J."/>
            <person name="Carlson J."/>
            <person name="Shu S."/>
            <person name="Boston L."/>
            <person name="Williams M."/>
            <person name="Peterson D."/>
            <person name="Mcgee K."/>
            <person name="Jones D."/>
            <person name="Wendel J."/>
            <person name="Stelly D."/>
            <person name="Grimwood J."/>
            <person name="Schmutz J."/>
        </authorList>
    </citation>
    <scope>NUCLEOTIDE SEQUENCE [LARGE SCALE GENOMIC DNA]</scope>
    <source>
        <strain evidence="2">7179.01</strain>
    </source>
</reference>
<evidence type="ECO:0000313" key="2">
    <source>
        <dbReference type="EMBL" id="TYH76957.1"/>
    </source>
</evidence>
<keyword evidence="1" id="KW-1133">Transmembrane helix</keyword>
<dbReference type="EMBL" id="CM017626">
    <property type="protein sequence ID" value="TYH76957.1"/>
    <property type="molecule type" value="Genomic_DNA"/>
</dbReference>
<keyword evidence="1" id="KW-0472">Membrane</keyword>
<evidence type="ECO:0000256" key="1">
    <source>
        <dbReference type="SAM" id="Phobius"/>
    </source>
</evidence>
<organism evidence="2 3">
    <name type="scientific">Gossypium tomentosum</name>
    <name type="common">Hawaiian cotton</name>
    <name type="synonym">Gossypium sandvicense</name>
    <dbReference type="NCBI Taxonomy" id="34277"/>
    <lineage>
        <taxon>Eukaryota</taxon>
        <taxon>Viridiplantae</taxon>
        <taxon>Streptophyta</taxon>
        <taxon>Embryophyta</taxon>
        <taxon>Tracheophyta</taxon>
        <taxon>Spermatophyta</taxon>
        <taxon>Magnoliopsida</taxon>
        <taxon>eudicotyledons</taxon>
        <taxon>Gunneridae</taxon>
        <taxon>Pentapetalae</taxon>
        <taxon>rosids</taxon>
        <taxon>malvids</taxon>
        <taxon>Malvales</taxon>
        <taxon>Malvaceae</taxon>
        <taxon>Malvoideae</taxon>
        <taxon>Gossypium</taxon>
    </lineage>
</organism>
<dbReference type="AlphaFoldDB" id="A0A5D2LCC1"/>
<keyword evidence="1" id="KW-0812">Transmembrane</keyword>
<gene>
    <name evidence="2" type="ORF">ES332_D04G121500v1</name>
</gene>
<protein>
    <submittedName>
        <fullName evidence="2">Uncharacterized protein</fullName>
    </submittedName>
</protein>
<feature type="transmembrane region" description="Helical" evidence="1">
    <location>
        <begin position="15"/>
        <end position="40"/>
    </location>
</feature>
<evidence type="ECO:0000313" key="3">
    <source>
        <dbReference type="Proteomes" id="UP000322667"/>
    </source>
</evidence>
<keyword evidence="3" id="KW-1185">Reference proteome</keyword>
<proteinExistence type="predicted"/>
<dbReference type="Proteomes" id="UP000322667">
    <property type="component" value="Chromosome D04"/>
</dbReference>